<evidence type="ECO:0000256" key="4">
    <source>
        <dbReference type="ARBA" id="ARBA00022833"/>
    </source>
</evidence>
<evidence type="ECO:0000256" key="5">
    <source>
        <dbReference type="ARBA" id="ARBA00023015"/>
    </source>
</evidence>
<dbReference type="InterPro" id="IPR051061">
    <property type="entry name" value="Zinc_finger_trans_reg"/>
</dbReference>
<evidence type="ECO:0000256" key="3">
    <source>
        <dbReference type="ARBA" id="ARBA00022771"/>
    </source>
</evidence>
<dbReference type="PANTHER" id="PTHR46179">
    <property type="entry name" value="ZINC FINGER PROTEIN"/>
    <property type="match status" value="1"/>
</dbReference>
<feature type="region of interest" description="Disordered" evidence="9">
    <location>
        <begin position="369"/>
        <end position="395"/>
    </location>
</feature>
<feature type="domain" description="C2H2-type" evidence="10">
    <location>
        <begin position="647"/>
        <end position="674"/>
    </location>
</feature>
<comment type="subcellular location">
    <subcellularLocation>
        <location evidence="1">Nucleus</location>
    </subcellularLocation>
</comment>
<dbReference type="EMBL" id="CAXLJM020000046">
    <property type="protein sequence ID" value="CAL8111864.1"/>
    <property type="molecule type" value="Genomic_DNA"/>
</dbReference>
<keyword evidence="6" id="KW-0804">Transcription</keyword>
<keyword evidence="7" id="KW-0539">Nucleus</keyword>
<evidence type="ECO:0000256" key="9">
    <source>
        <dbReference type="SAM" id="MobiDB-lite"/>
    </source>
</evidence>
<feature type="domain" description="C2H2-type" evidence="10">
    <location>
        <begin position="675"/>
        <end position="703"/>
    </location>
</feature>
<accession>A0ABP1QZ42</accession>
<dbReference type="SMART" id="SM00355">
    <property type="entry name" value="ZnF_C2H2"/>
    <property type="match status" value="5"/>
</dbReference>
<name>A0ABP1QZ42_9HEXA</name>
<dbReference type="InterPro" id="IPR036236">
    <property type="entry name" value="Znf_C2H2_sf"/>
</dbReference>
<gene>
    <name evidence="11" type="ORF">ODALV1_LOCUS15393</name>
</gene>
<feature type="domain" description="C2H2-type" evidence="10">
    <location>
        <begin position="618"/>
        <end position="646"/>
    </location>
</feature>
<dbReference type="PROSITE" id="PS50157">
    <property type="entry name" value="ZINC_FINGER_C2H2_2"/>
    <property type="match status" value="4"/>
</dbReference>
<evidence type="ECO:0000313" key="12">
    <source>
        <dbReference type="Proteomes" id="UP001642540"/>
    </source>
</evidence>
<keyword evidence="4" id="KW-0862">Zinc</keyword>
<protein>
    <recommendedName>
        <fullName evidence="10">C2H2-type domain-containing protein</fullName>
    </recommendedName>
</protein>
<evidence type="ECO:0000259" key="10">
    <source>
        <dbReference type="PROSITE" id="PS50157"/>
    </source>
</evidence>
<evidence type="ECO:0000256" key="1">
    <source>
        <dbReference type="ARBA" id="ARBA00004123"/>
    </source>
</evidence>
<keyword evidence="12" id="KW-1185">Reference proteome</keyword>
<evidence type="ECO:0000313" key="11">
    <source>
        <dbReference type="EMBL" id="CAL8111864.1"/>
    </source>
</evidence>
<feature type="compositionally biased region" description="Basic and acidic residues" evidence="9">
    <location>
        <begin position="433"/>
        <end position="447"/>
    </location>
</feature>
<keyword evidence="3 8" id="KW-0863">Zinc-finger</keyword>
<feature type="compositionally biased region" description="Polar residues" evidence="9">
    <location>
        <begin position="311"/>
        <end position="323"/>
    </location>
</feature>
<feature type="region of interest" description="Disordered" evidence="9">
    <location>
        <begin position="433"/>
        <end position="475"/>
    </location>
</feature>
<dbReference type="PANTHER" id="PTHR46179:SF13">
    <property type="entry name" value="C2H2-TYPE DOMAIN-CONTAINING PROTEIN"/>
    <property type="match status" value="1"/>
</dbReference>
<reference evidence="11 12" key="1">
    <citation type="submission" date="2024-08" db="EMBL/GenBank/DDBJ databases">
        <authorList>
            <person name="Cucini C."/>
            <person name="Frati F."/>
        </authorList>
    </citation>
    <scope>NUCLEOTIDE SEQUENCE [LARGE SCALE GENOMIC DNA]</scope>
</reference>
<feature type="region of interest" description="Disordered" evidence="9">
    <location>
        <begin position="691"/>
        <end position="712"/>
    </location>
</feature>
<comment type="caution">
    <text evidence="11">The sequence shown here is derived from an EMBL/GenBank/DDBJ whole genome shotgun (WGS) entry which is preliminary data.</text>
</comment>
<dbReference type="PROSITE" id="PS00028">
    <property type="entry name" value="ZINC_FINGER_C2H2_1"/>
    <property type="match status" value="4"/>
</dbReference>
<dbReference type="Pfam" id="PF13894">
    <property type="entry name" value="zf-C2H2_4"/>
    <property type="match status" value="1"/>
</dbReference>
<organism evidence="11 12">
    <name type="scientific">Orchesella dallaii</name>
    <dbReference type="NCBI Taxonomy" id="48710"/>
    <lineage>
        <taxon>Eukaryota</taxon>
        <taxon>Metazoa</taxon>
        <taxon>Ecdysozoa</taxon>
        <taxon>Arthropoda</taxon>
        <taxon>Hexapoda</taxon>
        <taxon>Collembola</taxon>
        <taxon>Entomobryomorpha</taxon>
        <taxon>Entomobryoidea</taxon>
        <taxon>Orchesellidae</taxon>
        <taxon>Orchesellinae</taxon>
        <taxon>Orchesella</taxon>
    </lineage>
</organism>
<proteinExistence type="predicted"/>
<evidence type="ECO:0000256" key="7">
    <source>
        <dbReference type="ARBA" id="ARBA00023242"/>
    </source>
</evidence>
<dbReference type="InterPro" id="IPR013087">
    <property type="entry name" value="Znf_C2H2_type"/>
</dbReference>
<dbReference type="Gene3D" id="3.30.160.60">
    <property type="entry name" value="Classic Zinc Finger"/>
    <property type="match status" value="3"/>
</dbReference>
<dbReference type="Proteomes" id="UP001642540">
    <property type="component" value="Unassembled WGS sequence"/>
</dbReference>
<feature type="region of interest" description="Disordered" evidence="9">
    <location>
        <begin position="301"/>
        <end position="344"/>
    </location>
</feature>
<keyword evidence="5" id="KW-0805">Transcription regulation</keyword>
<evidence type="ECO:0000256" key="2">
    <source>
        <dbReference type="ARBA" id="ARBA00022723"/>
    </source>
</evidence>
<evidence type="ECO:0000256" key="8">
    <source>
        <dbReference type="PROSITE-ProRule" id="PRU00042"/>
    </source>
</evidence>
<dbReference type="Pfam" id="PF00096">
    <property type="entry name" value="zf-C2H2"/>
    <property type="match status" value="1"/>
</dbReference>
<sequence length="712" mass="81605">MELRENFHKLSQQFFSVYNCENDNKCCISPRVELSVKRERSLDCGDFRSILPSGNKKSRKTQNLKVSSTSERCLVCYTEVGSQRHKNQAYSQYSQILLKFLDIITYKKKTDLKHGKVPKLWTRKTGTPPLCSNCYGAMKKLVSTWEDLKKLEEYVFELKSKIVSAIKLSTRIASNAGVDFEDPDHITTAKIRNFIVERESANIKCLKQKSSTGINNAGTCKHSKKISAENTGCEVLHGENTKNIQEETRKWDANGVACGDEQFSSILLTTKEEVEKVDDLTLIDEEIYDDVDPELIIPEMAEDNPVDGDNQCENSRSSISETEAVSALSHVSEEPHGNTLTTQDDKILALNSSKEVVLASLGADSEVKMKSIDLPEPDERIKPRPYSKNPEDSQLPRQKIPFWNKIRALYPPHLTLTQVKELHKASRPARLALLDEKRSDAHRERLAQRRAKRRLEAKNSRKTPKSEQTLSQHPRAIKERNLMNIKRKKYPGKTALEIRKLEREAKLKDLKINNDGAPCRSAPVNNSRVQFKHLCKWLDERTILYRNVKGHKLEDGTYKCSICSPSTSSRLLSSFKTHVNKWHIDLSNSYECEYCGKKFFYHNHLQVHVRTRHKGERYQCHQCGMTFGYPSGVFYHTKAVHEKNKPHKCEHCGKAFLTKKDLTIHVRRHTGERPFVCHICAATFIEKQSMKKHIRSKHPEASEDGESNQKSS</sequence>
<keyword evidence="2" id="KW-0479">Metal-binding</keyword>
<evidence type="ECO:0000256" key="6">
    <source>
        <dbReference type="ARBA" id="ARBA00023163"/>
    </source>
</evidence>
<dbReference type="SUPFAM" id="SSF57667">
    <property type="entry name" value="beta-beta-alpha zinc fingers"/>
    <property type="match status" value="2"/>
</dbReference>
<feature type="compositionally biased region" description="Basic and acidic residues" evidence="9">
    <location>
        <begin position="369"/>
        <end position="382"/>
    </location>
</feature>
<feature type="domain" description="C2H2-type" evidence="10">
    <location>
        <begin position="590"/>
        <end position="618"/>
    </location>
</feature>